<dbReference type="EMBL" id="JAOYOD010000001">
    <property type="protein sequence ID" value="MCV9389272.1"/>
    <property type="molecule type" value="Genomic_DNA"/>
</dbReference>
<sequence length="349" mass="38441">MKKNLIYIMLIGLFLSACSNQERVFDDYEEQNVYFPIQYPVRTLSLNEESRIDNSIDLEHAFSIGAAIGGLYSNDQERVVDIALAPELLNNVTVSGAAIELMPASYYTLSSADQIVIPKGQFSGTIRVELTDDFFNDPLAIGVNYVIPLVITGADDNIGILRGVASEIITDPDRRISSDWSIAPKDYTLFAVKYQNKFDGTYLHAGIDEALVGPGGAVDSVYSTFSEEFMEDNLLTDVETASLTDSYVNNVGRFSGQLMVSVDDAGDIVVSSAAGSEYTVNGTGKFLPSTDEGARAWGGIKRQTMVLDYEYEFVDPDDAAITHYHHVSDTLVYRNDNLVFEEFEIEVTP</sequence>
<dbReference type="PROSITE" id="PS51257">
    <property type="entry name" value="PROKAR_LIPOPROTEIN"/>
    <property type="match status" value="1"/>
</dbReference>
<organism evidence="3 4">
    <name type="scientific">Reichenbachiella ulvae</name>
    <dbReference type="NCBI Taxonomy" id="2980104"/>
    <lineage>
        <taxon>Bacteria</taxon>
        <taxon>Pseudomonadati</taxon>
        <taxon>Bacteroidota</taxon>
        <taxon>Cytophagia</taxon>
        <taxon>Cytophagales</taxon>
        <taxon>Reichenbachiellaceae</taxon>
        <taxon>Reichenbachiella</taxon>
    </lineage>
</organism>
<evidence type="ECO:0000259" key="1">
    <source>
        <dbReference type="Pfam" id="PF08522"/>
    </source>
</evidence>
<dbReference type="Pfam" id="PF18620">
    <property type="entry name" value="DUF5627"/>
    <property type="match status" value="1"/>
</dbReference>
<comment type="caution">
    <text evidence="3">The sequence shown here is derived from an EMBL/GenBank/DDBJ whole genome shotgun (WGS) entry which is preliminary data.</text>
</comment>
<protein>
    <submittedName>
        <fullName evidence="3">DUF1735 domain-containing protein</fullName>
    </submittedName>
</protein>
<evidence type="ECO:0000313" key="4">
    <source>
        <dbReference type="Proteomes" id="UP001300692"/>
    </source>
</evidence>
<dbReference type="RefSeq" id="WP_264140195.1">
    <property type="nucleotide sequence ID" value="NZ_JAOYOD010000001.1"/>
</dbReference>
<evidence type="ECO:0000259" key="2">
    <source>
        <dbReference type="Pfam" id="PF18620"/>
    </source>
</evidence>
<feature type="domain" description="BT-3987-like N-terminal" evidence="1">
    <location>
        <begin position="31"/>
        <end position="157"/>
    </location>
</feature>
<dbReference type="InterPro" id="IPR013728">
    <property type="entry name" value="BT_3987-like_N"/>
</dbReference>
<proteinExistence type="predicted"/>
<dbReference type="Gene3D" id="2.60.40.1740">
    <property type="entry name" value="hypothetical protein (bacova_03559)"/>
    <property type="match status" value="1"/>
</dbReference>
<evidence type="ECO:0000313" key="3">
    <source>
        <dbReference type="EMBL" id="MCV9389272.1"/>
    </source>
</evidence>
<dbReference type="InterPro" id="IPR040580">
    <property type="entry name" value="DUF5627"/>
</dbReference>
<feature type="domain" description="DUF5627" evidence="2">
    <location>
        <begin position="197"/>
        <end position="335"/>
    </location>
</feature>
<gene>
    <name evidence="3" type="ORF">N7U62_21585</name>
</gene>
<dbReference type="Gene3D" id="2.40.128.420">
    <property type="match status" value="1"/>
</dbReference>
<dbReference type="Pfam" id="PF08522">
    <property type="entry name" value="BT_3987-like_N"/>
    <property type="match status" value="1"/>
</dbReference>
<dbReference type="Proteomes" id="UP001300692">
    <property type="component" value="Unassembled WGS sequence"/>
</dbReference>
<accession>A0ABT3D051</accession>
<name>A0ABT3D051_9BACT</name>
<reference evidence="3 4" key="1">
    <citation type="submission" date="2022-10" db="EMBL/GenBank/DDBJ databases">
        <title>Comparative genomics and taxonomic characterization of three novel marine species of genus Reichenbachiella exhibiting antioxidant and polysaccharide degradation activities.</title>
        <authorList>
            <person name="Muhammad N."/>
            <person name="Lee Y.-J."/>
            <person name="Ko J."/>
            <person name="Kim S.-G."/>
        </authorList>
    </citation>
    <scope>NUCLEOTIDE SEQUENCE [LARGE SCALE GENOMIC DNA]</scope>
    <source>
        <strain evidence="3 4">ABR2-5</strain>
    </source>
</reference>
<keyword evidence="4" id="KW-1185">Reference proteome</keyword>